<dbReference type="InterPro" id="IPR036691">
    <property type="entry name" value="Endo/exonu/phosph_ase_sf"/>
</dbReference>
<accession>A0AA47NTJ6</accession>
<proteinExistence type="predicted"/>
<sequence>MRGFDLGVFAALWTLFSRFACGQHVGGGEAITYSRELLLALRPLAVSDNILHIPRSLRISSLQAAASGILSKKHRRKRGRRGGVQRRLRKYGLRDRRRLPALPTILLSNVQSIRNKMDELEAHSRCKRDFRETCLLAFTETWLGDADPNEDLHITGFGYPVRMDRSPLITNKSRGGGVCFYINERYCNTVVVREKICTPDLELLSISIRPFYLPREFPQLFFTLVYINPRANVASVNQLIAEVTNRLDALSPDAPKFILGDFNHCQVQKTLKTYEQYVTCATTKKNSTIDLCYGSVPGAFRSLSIPPFGASYHNSILLVPIYKPIYKRQEQTVISVKCWTENSIASLQACFDCTDWDVFYSSCSDLNELAQTVSSYISFCVDTNIPCKNITVFPNNKPWVTKELKNVINKKKSIFYTGNSQEKKGITREPNCGCLSACTCEDVYLHIFRFKKDSRQLRIYDDFATVNTAKQIVKFRKTHEILLCKPNDILCKCFCYVHDESIILIKMPVLENVLS</sequence>
<dbReference type="AlphaFoldDB" id="A0AA47NTJ6"/>
<comment type="caution">
    <text evidence="2">The sequence shown here is derived from an EMBL/GenBank/DDBJ whole genome shotgun (WGS) entry which is preliminary data.</text>
</comment>
<feature type="chain" id="PRO_5041317864" description="Endonuclease/exonuclease/phosphatase domain-containing protein" evidence="1">
    <location>
        <begin position="23"/>
        <end position="515"/>
    </location>
</feature>
<evidence type="ECO:0000313" key="3">
    <source>
        <dbReference type="Proteomes" id="UP001174136"/>
    </source>
</evidence>
<reference evidence="2" key="1">
    <citation type="journal article" date="2023" name="Front. Mar. Sci.">
        <title>A new Merluccius polli reference genome to investigate the effects of global change in West African waters.</title>
        <authorList>
            <person name="Mateo J.L."/>
            <person name="Blanco-Fernandez C."/>
            <person name="Garcia-Vazquez E."/>
            <person name="Machado-Schiaffino G."/>
        </authorList>
    </citation>
    <scope>NUCLEOTIDE SEQUENCE</scope>
    <source>
        <strain evidence="2">C29</strain>
        <tissue evidence="2">Fin</tissue>
    </source>
</reference>
<name>A0AA47NTJ6_MERPO</name>
<evidence type="ECO:0000256" key="1">
    <source>
        <dbReference type="SAM" id="SignalP"/>
    </source>
</evidence>
<protein>
    <recommendedName>
        <fullName evidence="4">Endonuclease/exonuclease/phosphatase domain-containing protein</fullName>
    </recommendedName>
</protein>
<dbReference type="EMBL" id="JAOPHQ010004839">
    <property type="protein sequence ID" value="KAK0137991.1"/>
    <property type="molecule type" value="Genomic_DNA"/>
</dbReference>
<evidence type="ECO:0008006" key="4">
    <source>
        <dbReference type="Google" id="ProtNLM"/>
    </source>
</evidence>
<feature type="signal peptide" evidence="1">
    <location>
        <begin position="1"/>
        <end position="22"/>
    </location>
</feature>
<evidence type="ECO:0000313" key="2">
    <source>
        <dbReference type="EMBL" id="KAK0137991.1"/>
    </source>
</evidence>
<gene>
    <name evidence="2" type="ORF">N1851_025799</name>
</gene>
<organism evidence="2 3">
    <name type="scientific">Merluccius polli</name>
    <name type="common">Benguela hake</name>
    <name type="synonym">Merluccius cadenati</name>
    <dbReference type="NCBI Taxonomy" id="89951"/>
    <lineage>
        <taxon>Eukaryota</taxon>
        <taxon>Metazoa</taxon>
        <taxon>Chordata</taxon>
        <taxon>Craniata</taxon>
        <taxon>Vertebrata</taxon>
        <taxon>Euteleostomi</taxon>
        <taxon>Actinopterygii</taxon>
        <taxon>Neopterygii</taxon>
        <taxon>Teleostei</taxon>
        <taxon>Neoteleostei</taxon>
        <taxon>Acanthomorphata</taxon>
        <taxon>Zeiogadaria</taxon>
        <taxon>Gadariae</taxon>
        <taxon>Gadiformes</taxon>
        <taxon>Gadoidei</taxon>
        <taxon>Merlucciidae</taxon>
        <taxon>Merluccius</taxon>
    </lineage>
</organism>
<dbReference type="SUPFAM" id="SSF56219">
    <property type="entry name" value="DNase I-like"/>
    <property type="match status" value="1"/>
</dbReference>
<dbReference type="PANTHER" id="PTHR47510">
    <property type="entry name" value="REVERSE TRANSCRIPTASE DOMAIN-CONTAINING PROTEIN"/>
    <property type="match status" value="1"/>
</dbReference>
<keyword evidence="3" id="KW-1185">Reference proteome</keyword>
<dbReference type="Gene3D" id="3.60.10.10">
    <property type="entry name" value="Endonuclease/exonuclease/phosphatase"/>
    <property type="match status" value="1"/>
</dbReference>
<dbReference type="Proteomes" id="UP001174136">
    <property type="component" value="Unassembled WGS sequence"/>
</dbReference>
<keyword evidence="1" id="KW-0732">Signal</keyword>
<dbReference type="PANTHER" id="PTHR47510:SF3">
    <property type="entry name" value="ENDO_EXONUCLEASE_PHOSPHATASE DOMAIN-CONTAINING PROTEIN"/>
    <property type="match status" value="1"/>
</dbReference>